<dbReference type="InterPro" id="IPR025751">
    <property type="entry name" value="RsbRD_N_dom"/>
</dbReference>
<evidence type="ECO:0000259" key="4">
    <source>
        <dbReference type="Pfam" id="PF17853"/>
    </source>
</evidence>
<sequence length="400" mass="43552">MSQADRDEGIAWVEHQLPGLIEKVYARSVETLPVYQDEKHVATGELRRSIEDNLRFLVRALRHPGKPLDLAVPEQTGRRRAHQGVPLPEVLQVYRIGFGILWGALVERASQNPRTEVLTRLLDTSTRIWTVAEEHATAVTEAYRATTAEILISQEHRRAALVEVLLTGHVSKDAGPWEAASLLGFPADADLVVVAAQTNEVAAESLPGIARRLAELGCVSGWRLTPALQLGVIALARPDAMDEVLETLRGYPAARVGVSPPFPARTDAPRALRLARAALATTARSATKVRVFSASPIAAMIAADPHEAERLTDDVLGPVLHLAESDRDVILETLETYIDTGGSAADAAALLHCHPNTVRYRLRRIEELTGRSFTRPNDMAELAAAAYGLELTRIAQHRGA</sequence>
<feature type="domain" description="PucR C-terminal helix-turn-helix" evidence="2">
    <location>
        <begin position="331"/>
        <end position="385"/>
    </location>
</feature>
<dbReference type="InterPro" id="IPR041522">
    <property type="entry name" value="CdaR_GGDEF"/>
</dbReference>
<accession>A0A1I6HRX6</accession>
<organism evidence="5 6">
    <name type="scientific">Microbacterium azadirachtae</name>
    <dbReference type="NCBI Taxonomy" id="582680"/>
    <lineage>
        <taxon>Bacteria</taxon>
        <taxon>Bacillati</taxon>
        <taxon>Actinomycetota</taxon>
        <taxon>Actinomycetes</taxon>
        <taxon>Micrococcales</taxon>
        <taxon>Microbacteriaceae</taxon>
        <taxon>Microbacterium</taxon>
    </lineage>
</organism>
<dbReference type="Pfam" id="PF14361">
    <property type="entry name" value="RsbRD_N"/>
    <property type="match status" value="1"/>
</dbReference>
<gene>
    <name evidence="5" type="ORF">SAMN04488591_2071</name>
</gene>
<dbReference type="PANTHER" id="PTHR33744">
    <property type="entry name" value="CARBOHYDRATE DIACID REGULATOR"/>
    <property type="match status" value="1"/>
</dbReference>
<proteinExistence type="inferred from homology"/>
<comment type="similarity">
    <text evidence="1">Belongs to the CdaR family.</text>
</comment>
<name>A0A1I6HRX6_9MICO</name>
<dbReference type="InterPro" id="IPR051448">
    <property type="entry name" value="CdaR-like_regulators"/>
</dbReference>
<feature type="domain" description="RsbT co-antagonist protein RsbRD N-terminal" evidence="3">
    <location>
        <begin position="18"/>
        <end position="158"/>
    </location>
</feature>
<dbReference type="Proteomes" id="UP000198877">
    <property type="component" value="Unassembled WGS sequence"/>
</dbReference>
<evidence type="ECO:0000256" key="1">
    <source>
        <dbReference type="ARBA" id="ARBA00006754"/>
    </source>
</evidence>
<evidence type="ECO:0000259" key="3">
    <source>
        <dbReference type="Pfam" id="PF14361"/>
    </source>
</evidence>
<dbReference type="AlphaFoldDB" id="A0A1I6HRX6"/>
<dbReference type="InterPro" id="IPR025736">
    <property type="entry name" value="PucR_C-HTH_dom"/>
</dbReference>
<dbReference type="RefSeq" id="WP_091738540.1">
    <property type="nucleotide sequence ID" value="NZ_FOYR01000002.1"/>
</dbReference>
<dbReference type="Pfam" id="PF13556">
    <property type="entry name" value="HTH_30"/>
    <property type="match status" value="1"/>
</dbReference>
<dbReference type="PANTHER" id="PTHR33744:SF1">
    <property type="entry name" value="DNA-BINDING TRANSCRIPTIONAL ACTIVATOR ADER"/>
    <property type="match status" value="1"/>
</dbReference>
<dbReference type="Pfam" id="PF17853">
    <property type="entry name" value="GGDEF_2"/>
    <property type="match status" value="1"/>
</dbReference>
<evidence type="ECO:0000259" key="2">
    <source>
        <dbReference type="Pfam" id="PF13556"/>
    </source>
</evidence>
<dbReference type="InterPro" id="IPR042070">
    <property type="entry name" value="PucR_C-HTH_sf"/>
</dbReference>
<evidence type="ECO:0000313" key="6">
    <source>
        <dbReference type="Proteomes" id="UP000198877"/>
    </source>
</evidence>
<dbReference type="Gene3D" id="1.10.10.2840">
    <property type="entry name" value="PucR C-terminal helix-turn-helix domain"/>
    <property type="match status" value="1"/>
</dbReference>
<protein>
    <submittedName>
        <fullName evidence="5">PucR C-terminal helix-turn-helix domain-containing protein</fullName>
    </submittedName>
</protein>
<feature type="domain" description="CdaR GGDEF-like" evidence="4">
    <location>
        <begin position="173"/>
        <end position="280"/>
    </location>
</feature>
<dbReference type="EMBL" id="FOYR01000002">
    <property type="protein sequence ID" value="SFR57185.1"/>
    <property type="molecule type" value="Genomic_DNA"/>
</dbReference>
<reference evidence="6" key="1">
    <citation type="submission" date="2016-10" db="EMBL/GenBank/DDBJ databases">
        <authorList>
            <person name="Varghese N."/>
            <person name="Submissions S."/>
        </authorList>
    </citation>
    <scope>NUCLEOTIDE SEQUENCE [LARGE SCALE GENOMIC DNA]</scope>
    <source>
        <strain evidence="6">CL127</strain>
    </source>
</reference>
<evidence type="ECO:0000313" key="5">
    <source>
        <dbReference type="EMBL" id="SFR57185.1"/>
    </source>
</evidence>